<name>A0AAU9BDG1_9VIRU</name>
<evidence type="ECO:0000313" key="2">
    <source>
        <dbReference type="EMBL" id="BCK60942.1"/>
    </source>
</evidence>
<feature type="transmembrane region" description="Helical" evidence="1">
    <location>
        <begin position="34"/>
        <end position="53"/>
    </location>
</feature>
<reference evidence="2" key="1">
    <citation type="journal article" date="2021" name="Arch. Virol.">
        <title>Complete nucleotide sequence of chrysanthemum mosaic-associated virus, a novel emaravirus infecting chrysanthemum.</title>
        <authorList>
            <person name="Kubota K."/>
            <person name="Yanagisawa H."/>
            <person name="Chiaki Y."/>
            <person name="Yamasaki J."/>
            <person name="Horikawa H."/>
            <person name="Tsunekawa K."/>
            <person name="Morita Y."/>
            <person name="Kadono F."/>
        </authorList>
    </citation>
    <scope>NUCLEOTIDE SEQUENCE</scope>
    <source>
        <strain evidence="2">Aichi_Toyohashi_2018</strain>
    </source>
</reference>
<evidence type="ECO:0000313" key="3">
    <source>
        <dbReference type="Proteomes" id="UP000888200"/>
    </source>
</evidence>
<accession>A0AAU9BDG1</accession>
<keyword evidence="3" id="KW-1185">Reference proteome</keyword>
<organism evidence="2 3">
    <name type="scientific">Chrysanthemum mosaic-associated virus</name>
    <dbReference type="NCBI Taxonomy" id="2746510"/>
    <lineage>
        <taxon>Viruses</taxon>
        <taxon>Riboviria</taxon>
        <taxon>Orthornavirae</taxon>
        <taxon>Negarnaviricota</taxon>
        <taxon>Polyploviricotina</taxon>
        <taxon>Bunyaviricetes</taxon>
        <taxon>Elliovirales</taxon>
        <taxon>Fimoviridae</taxon>
        <taxon>Emaravirus</taxon>
        <taxon>Emaravirus chrysanthemi</taxon>
    </lineage>
</organism>
<gene>
    <name evidence="2" type="primary">P2</name>
</gene>
<dbReference type="RefSeq" id="YP_010840378.1">
    <property type="nucleotide sequence ID" value="NC_078667.1"/>
</dbReference>
<sequence>MGLLRKWLMVGSCSVFPVILIIRQNIIKAKKMNFRYVTSAIILFIAILTGVYTTKKNKSCVCKLEPKEIDSDYVIEVPENSCELRYPSTQKLVDNKLISKNNLIIYTCKDKLVVLEKPKKYIGCKYLDSHTCSAYLGFSKIVNYVISYLLFHFTSGLVLSAASIIYMIISMLLKNKMKTCSICSKNYFLAHNCLRTINYNYKNIYLLLVLILHLFMYRTTASLAHSVVKTDSGSLITISDTIGLIQEFEYNGHQLKIIVESTYVKSKLIESHKLLDIYRPVVKESSSTCESDLSECKLDSGSDPDYVYAKPRDNFACMFHQMKVCFTCEDKWTEIGVVYDVKDGELNIEFNSYVDGLLSNVVYVDKRNVYNVAEGKVFVDEGDKVYKGNICNFPDNSCYGKNILKKGKLVQLKDVKVRDHSGDSFDLIECGIKEQHYDEVLTRLNDAVVVDNNLIQNVNLGVIRLTINETVLPSKESCFDKAKFDLNINGCYSCTQGYVIELENNCGGCCQVDCSFGDVKKTMIMSKGSKTIYHGYSSASKIYVKCGGIEVSHVLDDSDDSIRTVSHSKHVVEPKSLLGDISLDFDLVAFKKTLINIVGLTVLVLVSYLTYRIFSFRSFLHQNDIYEMLRKQV</sequence>
<evidence type="ECO:0000256" key="1">
    <source>
        <dbReference type="SAM" id="Phobius"/>
    </source>
</evidence>
<protein>
    <submittedName>
        <fullName evidence="2">Glycoprotein</fullName>
    </submittedName>
</protein>
<feature type="transmembrane region" description="Helical" evidence="1">
    <location>
        <begin position="145"/>
        <end position="169"/>
    </location>
</feature>
<dbReference type="GeneID" id="80551275"/>
<feature type="transmembrane region" description="Helical" evidence="1">
    <location>
        <begin position="593"/>
        <end position="611"/>
    </location>
</feature>
<proteinExistence type="predicted"/>
<keyword evidence="1" id="KW-0812">Transmembrane</keyword>
<dbReference type="Proteomes" id="UP000888200">
    <property type="component" value="Genome"/>
</dbReference>
<keyword evidence="1" id="KW-1133">Transmembrane helix</keyword>
<dbReference type="KEGG" id="vg:80551275"/>
<keyword evidence="1" id="KW-0472">Membrane</keyword>
<dbReference type="EMBL" id="LC576446">
    <property type="protein sequence ID" value="BCK60942.1"/>
    <property type="molecule type" value="Viral_cRNA"/>
</dbReference>
<feature type="transmembrane region" description="Helical" evidence="1">
    <location>
        <begin position="204"/>
        <end position="224"/>
    </location>
</feature>